<dbReference type="InterPro" id="IPR006140">
    <property type="entry name" value="D-isomer_DH_NAD-bd"/>
</dbReference>
<accession>A0ABP6WAL9</accession>
<reference evidence="8" key="1">
    <citation type="journal article" date="2019" name="Int. J. Syst. Evol. Microbiol.">
        <title>The Global Catalogue of Microorganisms (GCM) 10K type strain sequencing project: providing services to taxonomists for standard genome sequencing and annotation.</title>
        <authorList>
            <consortium name="The Broad Institute Genomics Platform"/>
            <consortium name="The Broad Institute Genome Sequencing Center for Infectious Disease"/>
            <person name="Wu L."/>
            <person name="Ma J."/>
        </authorList>
    </citation>
    <scope>NUCLEOTIDE SEQUENCE [LARGE SCALE GENOMIC DNA]</scope>
    <source>
        <strain evidence="8">JCM 17110</strain>
    </source>
</reference>
<proteinExistence type="inferred from homology"/>
<gene>
    <name evidence="7" type="ORF">GCM10022394_29730</name>
</gene>
<dbReference type="EMBL" id="BAABCX010000005">
    <property type="protein sequence ID" value="GAA3547692.1"/>
    <property type="molecule type" value="Genomic_DNA"/>
</dbReference>
<dbReference type="PROSITE" id="PS00065">
    <property type="entry name" value="D_2_HYDROXYACID_DH_1"/>
    <property type="match status" value="1"/>
</dbReference>
<dbReference type="RefSeq" id="WP_344959477.1">
    <property type="nucleotide sequence ID" value="NZ_BAABCX010000005.1"/>
</dbReference>
<dbReference type="InterPro" id="IPR029752">
    <property type="entry name" value="D-isomer_DH_CS1"/>
</dbReference>
<keyword evidence="2 4" id="KW-0560">Oxidoreductase</keyword>
<feature type="domain" description="D-isomer specific 2-hydroxyacid dehydrogenase catalytic" evidence="5">
    <location>
        <begin position="4"/>
        <end position="329"/>
    </location>
</feature>
<dbReference type="PANTHER" id="PTHR43026:SF1">
    <property type="entry name" value="2-HYDROXYACID DEHYDROGENASE HOMOLOG 1-RELATED"/>
    <property type="match status" value="1"/>
</dbReference>
<dbReference type="CDD" id="cd12183">
    <property type="entry name" value="LDH_like_2"/>
    <property type="match status" value="1"/>
</dbReference>
<protein>
    <submittedName>
        <fullName evidence="7">2-hydroxyacid dehydrogenase</fullName>
    </submittedName>
</protein>
<dbReference type="InterPro" id="IPR006139">
    <property type="entry name" value="D-isomer_2_OHA_DH_cat_dom"/>
</dbReference>
<dbReference type="Gene3D" id="3.40.50.720">
    <property type="entry name" value="NAD(P)-binding Rossmann-like Domain"/>
    <property type="match status" value="2"/>
</dbReference>
<dbReference type="InterPro" id="IPR029753">
    <property type="entry name" value="D-isomer_DH_CS"/>
</dbReference>
<name>A0ABP6WAL9_9GAMM</name>
<evidence type="ECO:0000313" key="7">
    <source>
        <dbReference type="EMBL" id="GAA3547692.1"/>
    </source>
</evidence>
<evidence type="ECO:0000259" key="5">
    <source>
        <dbReference type="Pfam" id="PF00389"/>
    </source>
</evidence>
<comment type="similarity">
    <text evidence="1 4">Belongs to the D-isomer specific 2-hydroxyacid dehydrogenase family.</text>
</comment>
<comment type="caution">
    <text evidence="7">The sequence shown here is derived from an EMBL/GenBank/DDBJ whole genome shotgun (WGS) entry which is preliminary data.</text>
</comment>
<dbReference type="InterPro" id="IPR058205">
    <property type="entry name" value="D-LDH-like"/>
</dbReference>
<dbReference type="PANTHER" id="PTHR43026">
    <property type="entry name" value="2-HYDROXYACID DEHYDROGENASE HOMOLOG 1-RELATED"/>
    <property type="match status" value="1"/>
</dbReference>
<organism evidence="7 8">
    <name type="scientific">Zobellella aerophila</name>
    <dbReference type="NCBI Taxonomy" id="870480"/>
    <lineage>
        <taxon>Bacteria</taxon>
        <taxon>Pseudomonadati</taxon>
        <taxon>Pseudomonadota</taxon>
        <taxon>Gammaproteobacteria</taxon>
        <taxon>Aeromonadales</taxon>
        <taxon>Aeromonadaceae</taxon>
        <taxon>Zobellella</taxon>
    </lineage>
</organism>
<keyword evidence="8" id="KW-1185">Reference proteome</keyword>
<evidence type="ECO:0000259" key="6">
    <source>
        <dbReference type="Pfam" id="PF02826"/>
    </source>
</evidence>
<dbReference type="Proteomes" id="UP001500795">
    <property type="component" value="Unassembled WGS sequence"/>
</dbReference>
<evidence type="ECO:0000256" key="2">
    <source>
        <dbReference type="ARBA" id="ARBA00023002"/>
    </source>
</evidence>
<evidence type="ECO:0000256" key="1">
    <source>
        <dbReference type="ARBA" id="ARBA00005854"/>
    </source>
</evidence>
<dbReference type="PROSITE" id="PS00671">
    <property type="entry name" value="D_2_HYDROXYACID_DH_3"/>
    <property type="match status" value="1"/>
</dbReference>
<evidence type="ECO:0000313" key="8">
    <source>
        <dbReference type="Proteomes" id="UP001500795"/>
    </source>
</evidence>
<dbReference type="SUPFAM" id="SSF52283">
    <property type="entry name" value="Formate/glycerate dehydrogenase catalytic domain-like"/>
    <property type="match status" value="1"/>
</dbReference>
<dbReference type="InterPro" id="IPR036291">
    <property type="entry name" value="NAD(P)-bd_dom_sf"/>
</dbReference>
<evidence type="ECO:0000256" key="3">
    <source>
        <dbReference type="ARBA" id="ARBA00023027"/>
    </source>
</evidence>
<evidence type="ECO:0000256" key="4">
    <source>
        <dbReference type="RuleBase" id="RU003719"/>
    </source>
</evidence>
<sequence>MKIAFFSSRPYMQQAFLEANAAFDFDLTYFDARLEPHTASLGQGFDAVCAFVNDKLNAEVISILARGGVRVIALRCAGYNNVDLEAARLAGMTIVRVPAYSPEAVAEHTVGLMLTLNRHIHKAYQRTRDANFSLDGLVGFNMHGKTAGIIGAGKIGLATLRILHGLGMKLLVHDPVERPEALALGARYVSLEQLFREADVISLHCPLLQDDYHLLNRSTFAQMKDGVMIINTSRGGLVNARDAIEAINNGKVGALGLDVYEEEETLFFADKSNEIVRDDTFHLLSAYPNVILTGHQAFLTREALAAIAHTTLDNLQQLAKGQDCTNKINQ</sequence>
<dbReference type="Pfam" id="PF00389">
    <property type="entry name" value="2-Hacid_dh"/>
    <property type="match status" value="1"/>
</dbReference>
<feature type="domain" description="D-isomer specific 2-hydroxyacid dehydrogenase NAD-binding" evidence="6">
    <location>
        <begin position="110"/>
        <end position="297"/>
    </location>
</feature>
<keyword evidence="3" id="KW-0520">NAD</keyword>
<dbReference type="SUPFAM" id="SSF51735">
    <property type="entry name" value="NAD(P)-binding Rossmann-fold domains"/>
    <property type="match status" value="1"/>
</dbReference>
<dbReference type="Pfam" id="PF02826">
    <property type="entry name" value="2-Hacid_dh_C"/>
    <property type="match status" value="1"/>
</dbReference>